<organism evidence="9 10">
    <name type="scientific">Bianquea renquensis</name>
    <dbReference type="NCBI Taxonomy" id="2763661"/>
    <lineage>
        <taxon>Bacteria</taxon>
        <taxon>Bacillati</taxon>
        <taxon>Bacillota</taxon>
        <taxon>Clostridia</taxon>
        <taxon>Eubacteriales</taxon>
        <taxon>Bianqueaceae</taxon>
        <taxon>Bianquea</taxon>
    </lineage>
</organism>
<dbReference type="GO" id="GO:0055085">
    <property type="term" value="P:transmembrane transport"/>
    <property type="evidence" value="ECO:0007669"/>
    <property type="project" value="InterPro"/>
</dbReference>
<evidence type="ECO:0000313" key="9">
    <source>
        <dbReference type="EMBL" id="MBC8544193.1"/>
    </source>
</evidence>
<dbReference type="PANTHER" id="PTHR43227:SF11">
    <property type="entry name" value="BLL4140 PROTEIN"/>
    <property type="match status" value="1"/>
</dbReference>
<dbReference type="Proteomes" id="UP000657006">
    <property type="component" value="Unassembled WGS sequence"/>
</dbReference>
<keyword evidence="5 7" id="KW-1133">Transmembrane helix</keyword>
<proteinExistence type="inferred from homology"/>
<evidence type="ECO:0000256" key="5">
    <source>
        <dbReference type="ARBA" id="ARBA00022989"/>
    </source>
</evidence>
<name>A0A926DS10_9FIRM</name>
<evidence type="ECO:0000256" key="2">
    <source>
        <dbReference type="ARBA" id="ARBA00022448"/>
    </source>
</evidence>
<dbReference type="EMBL" id="JACRSQ010000017">
    <property type="protein sequence ID" value="MBC8544193.1"/>
    <property type="molecule type" value="Genomic_DNA"/>
</dbReference>
<evidence type="ECO:0000259" key="8">
    <source>
        <dbReference type="PROSITE" id="PS50928"/>
    </source>
</evidence>
<dbReference type="CDD" id="cd06261">
    <property type="entry name" value="TM_PBP2"/>
    <property type="match status" value="1"/>
</dbReference>
<evidence type="ECO:0000256" key="3">
    <source>
        <dbReference type="ARBA" id="ARBA00022475"/>
    </source>
</evidence>
<evidence type="ECO:0000256" key="7">
    <source>
        <dbReference type="RuleBase" id="RU363032"/>
    </source>
</evidence>
<reference evidence="9" key="1">
    <citation type="submission" date="2020-08" db="EMBL/GenBank/DDBJ databases">
        <title>Genome public.</title>
        <authorList>
            <person name="Liu C."/>
            <person name="Sun Q."/>
        </authorList>
    </citation>
    <scope>NUCLEOTIDE SEQUENCE</scope>
    <source>
        <strain evidence="9">NSJ-32</strain>
    </source>
</reference>
<comment type="subcellular location">
    <subcellularLocation>
        <location evidence="1 7">Cell membrane</location>
        <topology evidence="1 7">Multi-pass membrane protein</topology>
    </subcellularLocation>
</comment>
<feature type="transmembrane region" description="Helical" evidence="7">
    <location>
        <begin position="131"/>
        <end position="151"/>
    </location>
</feature>
<dbReference type="PANTHER" id="PTHR43227">
    <property type="entry name" value="BLL4140 PROTEIN"/>
    <property type="match status" value="1"/>
</dbReference>
<dbReference type="Pfam" id="PF00528">
    <property type="entry name" value="BPD_transp_1"/>
    <property type="match status" value="1"/>
</dbReference>
<evidence type="ECO:0000313" key="10">
    <source>
        <dbReference type="Proteomes" id="UP000657006"/>
    </source>
</evidence>
<evidence type="ECO:0000256" key="6">
    <source>
        <dbReference type="ARBA" id="ARBA00023136"/>
    </source>
</evidence>
<keyword evidence="10" id="KW-1185">Reference proteome</keyword>
<feature type="transmembrane region" description="Helical" evidence="7">
    <location>
        <begin position="33"/>
        <end position="58"/>
    </location>
</feature>
<feature type="domain" description="ABC transmembrane type-1" evidence="8">
    <location>
        <begin position="91"/>
        <end position="305"/>
    </location>
</feature>
<comment type="similarity">
    <text evidence="7">Belongs to the binding-protein-dependent transport system permease family.</text>
</comment>
<keyword evidence="2 7" id="KW-0813">Transport</keyword>
<dbReference type="InterPro" id="IPR050809">
    <property type="entry name" value="UgpAE/MalFG_permease"/>
</dbReference>
<feature type="transmembrane region" description="Helical" evidence="7">
    <location>
        <begin position="224"/>
        <end position="242"/>
    </location>
</feature>
<evidence type="ECO:0000256" key="4">
    <source>
        <dbReference type="ARBA" id="ARBA00022692"/>
    </source>
</evidence>
<dbReference type="RefSeq" id="WP_177718619.1">
    <property type="nucleotide sequence ID" value="NZ_JACRSQ010000017.1"/>
</dbReference>
<dbReference type="Gene3D" id="1.10.3720.10">
    <property type="entry name" value="MetI-like"/>
    <property type="match status" value="1"/>
</dbReference>
<dbReference type="AlphaFoldDB" id="A0A926DS10"/>
<protein>
    <submittedName>
        <fullName evidence="9">Sugar ABC transporter permease</fullName>
    </submittedName>
</protein>
<feature type="transmembrane region" description="Helical" evidence="7">
    <location>
        <begin position="94"/>
        <end position="116"/>
    </location>
</feature>
<dbReference type="InterPro" id="IPR035906">
    <property type="entry name" value="MetI-like_sf"/>
</dbReference>
<dbReference type="PROSITE" id="PS50928">
    <property type="entry name" value="ABC_TM1"/>
    <property type="match status" value="1"/>
</dbReference>
<sequence length="318" mass="36228">MQIEHIKPARSGKPAGHLRRTLVRDFKMNKWKYLIILPVIVYFAIFAYKPMYGVIIAFKNYRPSLGILDSPWVGLLQFKLFFRDIYFWRLLRNTFCISGLSILFGFPAPIILALLLNEIRCSWFKRTVQTISYMPYFISVVVICGLIKAFCQTDGVFNDLIAFFGGERTNLLASKQNFYPIYVGSGIWQSIGWDSIIYLAALSGIDQEQYEAAKIDGASRFGQMVYVTLPGLLPTITILFILRMGGILNVGYEKILLLYQPLTYEVADVFSTYVYRKGIIEANYSYSTAVGLFNSVVNIVFLLLTNGISKKVNETSLF</sequence>
<evidence type="ECO:0000256" key="1">
    <source>
        <dbReference type="ARBA" id="ARBA00004651"/>
    </source>
</evidence>
<comment type="caution">
    <text evidence="9">The sequence shown here is derived from an EMBL/GenBank/DDBJ whole genome shotgun (WGS) entry which is preliminary data.</text>
</comment>
<dbReference type="InterPro" id="IPR000515">
    <property type="entry name" value="MetI-like"/>
</dbReference>
<accession>A0A926DS10</accession>
<keyword evidence="3" id="KW-1003">Cell membrane</keyword>
<gene>
    <name evidence="9" type="ORF">H8730_11660</name>
</gene>
<dbReference type="GO" id="GO:0005886">
    <property type="term" value="C:plasma membrane"/>
    <property type="evidence" value="ECO:0007669"/>
    <property type="project" value="UniProtKB-SubCell"/>
</dbReference>
<keyword evidence="4 7" id="KW-0812">Transmembrane</keyword>
<keyword evidence="6 7" id="KW-0472">Membrane</keyword>
<dbReference type="SUPFAM" id="SSF161098">
    <property type="entry name" value="MetI-like"/>
    <property type="match status" value="1"/>
</dbReference>
<feature type="transmembrane region" description="Helical" evidence="7">
    <location>
        <begin position="284"/>
        <end position="304"/>
    </location>
</feature>